<dbReference type="InterPro" id="IPR003406">
    <property type="entry name" value="Glyco_trans_14"/>
</dbReference>
<evidence type="ECO:0000256" key="7">
    <source>
        <dbReference type="SAM" id="Phobius"/>
    </source>
</evidence>
<evidence type="ECO:0008006" key="10">
    <source>
        <dbReference type="Google" id="ProtNLM"/>
    </source>
</evidence>
<dbReference type="GO" id="GO:0016757">
    <property type="term" value="F:glycosyltransferase activity"/>
    <property type="evidence" value="ECO:0007669"/>
    <property type="project" value="UniProtKB-KW"/>
</dbReference>
<comment type="subcellular location">
    <subcellularLocation>
        <location evidence="1">Membrane</location>
        <topology evidence="1">Single-pass type II membrane protein</topology>
    </subcellularLocation>
</comment>
<keyword evidence="4 7" id="KW-0472">Membrane</keyword>
<feature type="region of interest" description="Disordered" evidence="6">
    <location>
        <begin position="101"/>
        <end position="335"/>
    </location>
</feature>
<dbReference type="EMBL" id="DF237112">
    <property type="protein sequence ID" value="GAQ83806.1"/>
    <property type="molecule type" value="Genomic_DNA"/>
</dbReference>
<sequence length="608" mass="65667">MKAKESDTSRGGEDGANDCSDTWRRGRGARARALRRCCLLLSAACLVFLFQGFASLQRCGRCPGNEISICEAIVISLGFGTVNADNGPAFESRGFEFESTERGKSGFLSGPSESGGKRQSKGSGKRSEVAVRRNEGSGTEEVSGTDRISGTKPVSGTEPISEMARVRDPALRVSDGKGLARNQSGTEERNNQTAESVGSGLENRSDTQENGMEGVSVAVTAGTAAEAETETKRQSLTANSQQFSGTSDPAGLRDPGIERTTKSVVLRETARVSTQNSSQGQDASLKRQGLSDGRGQNNESAKVGDLDEASGLRGQTRPRSTLHRTNSSLPRVSNFTVPSNASRRWLNLASGKNWAEESSSAKSRPRLAKLNLTAVLKRSESGDSKPAIPSPQNAGAENAWSRRSSGNSVSRRVEKPPSQVPLAAGVNRLSERFREAGVSGNRQKPRPFRGDVNGLLGKRLVAGVNGLSRETSEPWVLRPSKIAFMFLANGRIHTDRIWDRFFRGAPSKDHYSIYIHSNLGPGFEYNERTTNASCFYGRTLPNSAPSLRFHISMVDAQTKLLRSALQDASNQWFVLLSDSCVPLHSFAFTYNYLFAGERSLPFLTGGAR</sequence>
<keyword evidence="2" id="KW-0328">Glycosyltransferase</keyword>
<dbReference type="Pfam" id="PF02485">
    <property type="entry name" value="Branch"/>
    <property type="match status" value="1"/>
</dbReference>
<feature type="compositionally biased region" description="Polar residues" evidence="6">
    <location>
        <begin position="181"/>
        <end position="196"/>
    </location>
</feature>
<accession>A0A1Y1I526</accession>
<dbReference type="PANTHER" id="PTHR31042:SF150">
    <property type="entry name" value="OS06G0661900 PROTEIN"/>
    <property type="match status" value="1"/>
</dbReference>
<keyword evidence="7" id="KW-0812">Transmembrane</keyword>
<dbReference type="OrthoDB" id="191334at2759"/>
<dbReference type="InterPro" id="IPR044174">
    <property type="entry name" value="BC10-like"/>
</dbReference>
<proteinExistence type="predicted"/>
<feature type="compositionally biased region" description="Polar residues" evidence="6">
    <location>
        <begin position="317"/>
        <end position="335"/>
    </location>
</feature>
<keyword evidence="9" id="KW-1185">Reference proteome</keyword>
<feature type="transmembrane region" description="Helical" evidence="7">
    <location>
        <begin position="33"/>
        <end position="54"/>
    </location>
</feature>
<keyword evidence="7" id="KW-1133">Transmembrane helix</keyword>
<dbReference type="PANTHER" id="PTHR31042">
    <property type="entry name" value="CORE-2/I-BRANCHING BETA-1,6-N-ACETYLGLUCOSAMINYLTRANSFERASE FAMILY PROTEIN-RELATED"/>
    <property type="match status" value="1"/>
</dbReference>
<protein>
    <recommendedName>
        <fullName evidence="10">Core-2/I-branching beta-1,6-N-acetylglucosaminyltransferase family protein</fullName>
    </recommendedName>
</protein>
<feature type="compositionally biased region" description="Low complexity" evidence="6">
    <location>
        <begin position="401"/>
        <end position="410"/>
    </location>
</feature>
<keyword evidence="3" id="KW-0808">Transferase</keyword>
<dbReference type="AlphaFoldDB" id="A0A1Y1I526"/>
<dbReference type="Proteomes" id="UP000054558">
    <property type="component" value="Unassembled WGS sequence"/>
</dbReference>
<evidence type="ECO:0000256" key="1">
    <source>
        <dbReference type="ARBA" id="ARBA00004606"/>
    </source>
</evidence>
<organism evidence="8 9">
    <name type="scientific">Klebsormidium nitens</name>
    <name type="common">Green alga</name>
    <name type="synonym">Ulothrix nitens</name>
    <dbReference type="NCBI Taxonomy" id="105231"/>
    <lineage>
        <taxon>Eukaryota</taxon>
        <taxon>Viridiplantae</taxon>
        <taxon>Streptophyta</taxon>
        <taxon>Klebsormidiophyceae</taxon>
        <taxon>Klebsormidiales</taxon>
        <taxon>Klebsormidiaceae</taxon>
        <taxon>Klebsormidium</taxon>
    </lineage>
</organism>
<evidence type="ECO:0000256" key="4">
    <source>
        <dbReference type="ARBA" id="ARBA00023136"/>
    </source>
</evidence>
<reference evidence="8 9" key="1">
    <citation type="journal article" date="2014" name="Nat. Commun.">
        <title>Klebsormidium flaccidum genome reveals primary factors for plant terrestrial adaptation.</title>
        <authorList>
            <person name="Hori K."/>
            <person name="Maruyama F."/>
            <person name="Fujisawa T."/>
            <person name="Togashi T."/>
            <person name="Yamamoto N."/>
            <person name="Seo M."/>
            <person name="Sato S."/>
            <person name="Yamada T."/>
            <person name="Mori H."/>
            <person name="Tajima N."/>
            <person name="Moriyama T."/>
            <person name="Ikeuchi M."/>
            <person name="Watanabe M."/>
            <person name="Wada H."/>
            <person name="Kobayashi K."/>
            <person name="Saito M."/>
            <person name="Masuda T."/>
            <person name="Sasaki-Sekimoto Y."/>
            <person name="Mashiguchi K."/>
            <person name="Awai K."/>
            <person name="Shimojima M."/>
            <person name="Masuda S."/>
            <person name="Iwai M."/>
            <person name="Nobusawa T."/>
            <person name="Narise T."/>
            <person name="Kondo S."/>
            <person name="Saito H."/>
            <person name="Sato R."/>
            <person name="Murakawa M."/>
            <person name="Ihara Y."/>
            <person name="Oshima-Yamada Y."/>
            <person name="Ohtaka K."/>
            <person name="Satoh M."/>
            <person name="Sonobe K."/>
            <person name="Ishii M."/>
            <person name="Ohtani R."/>
            <person name="Kanamori-Sato M."/>
            <person name="Honoki R."/>
            <person name="Miyazaki D."/>
            <person name="Mochizuki H."/>
            <person name="Umetsu J."/>
            <person name="Higashi K."/>
            <person name="Shibata D."/>
            <person name="Kamiya Y."/>
            <person name="Sato N."/>
            <person name="Nakamura Y."/>
            <person name="Tabata S."/>
            <person name="Ida S."/>
            <person name="Kurokawa K."/>
            <person name="Ohta H."/>
        </authorList>
    </citation>
    <scope>NUCLEOTIDE SEQUENCE [LARGE SCALE GENOMIC DNA]</scope>
    <source>
        <strain evidence="8 9">NIES-2285</strain>
    </source>
</reference>
<name>A0A1Y1I526_KLENI</name>
<evidence type="ECO:0000256" key="3">
    <source>
        <dbReference type="ARBA" id="ARBA00022679"/>
    </source>
</evidence>
<feature type="compositionally biased region" description="Polar residues" evidence="6">
    <location>
        <begin position="136"/>
        <end position="154"/>
    </location>
</feature>
<feature type="compositionally biased region" description="Polar residues" evidence="6">
    <location>
        <begin position="234"/>
        <end position="247"/>
    </location>
</feature>
<evidence type="ECO:0000256" key="6">
    <source>
        <dbReference type="SAM" id="MobiDB-lite"/>
    </source>
</evidence>
<feature type="compositionally biased region" description="Low complexity" evidence="6">
    <location>
        <begin position="213"/>
        <end position="226"/>
    </location>
</feature>
<gene>
    <name evidence="8" type="ORF">KFL_001630040</name>
</gene>
<keyword evidence="5" id="KW-0325">Glycoprotein</keyword>
<feature type="compositionally biased region" description="Basic and acidic residues" evidence="6">
    <location>
        <begin position="125"/>
        <end position="135"/>
    </location>
</feature>
<evidence type="ECO:0000256" key="2">
    <source>
        <dbReference type="ARBA" id="ARBA00022676"/>
    </source>
</evidence>
<feature type="region of interest" description="Disordered" evidence="6">
    <location>
        <begin position="378"/>
        <end position="423"/>
    </location>
</feature>
<evidence type="ECO:0000256" key="5">
    <source>
        <dbReference type="ARBA" id="ARBA00023180"/>
    </source>
</evidence>
<evidence type="ECO:0000313" key="8">
    <source>
        <dbReference type="EMBL" id="GAQ83806.1"/>
    </source>
</evidence>
<evidence type="ECO:0000313" key="9">
    <source>
        <dbReference type="Proteomes" id="UP000054558"/>
    </source>
</evidence>
<feature type="compositionally biased region" description="Polar residues" evidence="6">
    <location>
        <begin position="271"/>
        <end position="282"/>
    </location>
</feature>
<dbReference type="GO" id="GO:0016020">
    <property type="term" value="C:membrane"/>
    <property type="evidence" value="ECO:0007669"/>
    <property type="project" value="UniProtKB-SubCell"/>
</dbReference>